<evidence type="ECO:0008006" key="4">
    <source>
        <dbReference type="Google" id="ProtNLM"/>
    </source>
</evidence>
<keyword evidence="3" id="KW-1185">Reference proteome</keyword>
<comment type="caution">
    <text evidence="2">The sequence shown here is derived from an EMBL/GenBank/DDBJ whole genome shotgun (WGS) entry which is preliminary data.</text>
</comment>
<evidence type="ECO:0000313" key="3">
    <source>
        <dbReference type="Proteomes" id="UP000645257"/>
    </source>
</evidence>
<dbReference type="Proteomes" id="UP000645257">
    <property type="component" value="Unassembled WGS sequence"/>
</dbReference>
<accession>A0A918UA89</accession>
<dbReference type="RefSeq" id="WP_189534129.1">
    <property type="nucleotide sequence ID" value="NZ_BMYX01000011.1"/>
</dbReference>
<dbReference type="InterPro" id="IPR016772">
    <property type="entry name" value="UCP020408"/>
</dbReference>
<dbReference type="Pfam" id="PF10087">
    <property type="entry name" value="DUF2325"/>
    <property type="match status" value="1"/>
</dbReference>
<reference evidence="2" key="1">
    <citation type="journal article" date="2014" name="Int. J. Syst. Evol. Microbiol.">
        <title>Complete genome sequence of Corynebacterium casei LMG S-19264T (=DSM 44701T), isolated from a smear-ripened cheese.</title>
        <authorList>
            <consortium name="US DOE Joint Genome Institute (JGI-PGF)"/>
            <person name="Walter F."/>
            <person name="Albersmeier A."/>
            <person name="Kalinowski J."/>
            <person name="Ruckert C."/>
        </authorList>
    </citation>
    <scope>NUCLEOTIDE SEQUENCE</scope>
    <source>
        <strain evidence="2">KCTC 32182</strain>
    </source>
</reference>
<evidence type="ECO:0000313" key="2">
    <source>
        <dbReference type="EMBL" id="GGY17672.1"/>
    </source>
</evidence>
<name>A0A918UA89_9NEIS</name>
<dbReference type="AlphaFoldDB" id="A0A918UA89"/>
<organism evidence="2 3">
    <name type="scientific">Paludibacterium paludis</name>
    <dbReference type="NCBI Taxonomy" id="1225769"/>
    <lineage>
        <taxon>Bacteria</taxon>
        <taxon>Pseudomonadati</taxon>
        <taxon>Pseudomonadota</taxon>
        <taxon>Betaproteobacteria</taxon>
        <taxon>Neisseriales</taxon>
        <taxon>Chromobacteriaceae</taxon>
        <taxon>Paludibacterium</taxon>
    </lineage>
</organism>
<gene>
    <name evidence="2" type="ORF">GCM10011289_21470</name>
</gene>
<protein>
    <recommendedName>
        <fullName evidence="4">DUF2325 domain-containing protein</fullName>
    </recommendedName>
</protein>
<reference evidence="2" key="2">
    <citation type="submission" date="2020-09" db="EMBL/GenBank/DDBJ databases">
        <authorList>
            <person name="Sun Q."/>
            <person name="Kim S."/>
        </authorList>
    </citation>
    <scope>NUCLEOTIDE SEQUENCE</scope>
    <source>
        <strain evidence="2">KCTC 32182</strain>
    </source>
</reference>
<evidence type="ECO:0000256" key="1">
    <source>
        <dbReference type="ARBA" id="ARBA00007189"/>
    </source>
</evidence>
<proteinExistence type="inferred from homology"/>
<sequence>MKKALIVGGDNVDLVRRELAAQGYEDVQHWPGRKPGECRRPFPRHIDLVVVMLGHVNHTLCQRVRHEAGRQRLPILFSGRKHTAPLKTQLAGASP</sequence>
<dbReference type="EMBL" id="BMYX01000011">
    <property type="protein sequence ID" value="GGY17672.1"/>
    <property type="molecule type" value="Genomic_DNA"/>
</dbReference>
<comment type="similarity">
    <text evidence="1">Belongs to the UPF0751 family.</text>
</comment>